<dbReference type="EMBL" id="CP072134">
    <property type="protein sequence ID" value="QTH72980.1"/>
    <property type="molecule type" value="Genomic_DNA"/>
</dbReference>
<evidence type="ECO:0000256" key="1">
    <source>
        <dbReference type="SAM" id="Phobius"/>
    </source>
</evidence>
<keyword evidence="2" id="KW-0614">Plasmid</keyword>
<protein>
    <submittedName>
        <fullName evidence="2">Uncharacterized protein</fullName>
    </submittedName>
</protein>
<organism evidence="2 3">
    <name type="scientific">Pseudoalteromonas xiamenensis</name>
    <dbReference type="NCBI Taxonomy" id="882626"/>
    <lineage>
        <taxon>Bacteria</taxon>
        <taxon>Pseudomonadati</taxon>
        <taxon>Pseudomonadota</taxon>
        <taxon>Gammaproteobacteria</taxon>
        <taxon>Alteromonadales</taxon>
        <taxon>Pseudoalteromonadaceae</taxon>
        <taxon>Pseudoalteromonas</taxon>
    </lineage>
</organism>
<evidence type="ECO:0000313" key="2">
    <source>
        <dbReference type="EMBL" id="QTH72980.1"/>
    </source>
</evidence>
<gene>
    <name evidence="2" type="ORF">J5O05_17630</name>
</gene>
<dbReference type="RefSeq" id="WP_208844599.1">
    <property type="nucleotide sequence ID" value="NZ_CP072134.1"/>
</dbReference>
<geneLocation type="plasmid" evidence="2 3">
    <name>unnamed4</name>
</geneLocation>
<keyword evidence="1" id="KW-1133">Transmembrane helix</keyword>
<keyword evidence="1" id="KW-0472">Membrane</keyword>
<reference evidence="2" key="1">
    <citation type="submission" date="2021-03" db="EMBL/GenBank/DDBJ databases">
        <title>Complete Genome of Pseudoalteromonas xiamenensis STKMTI.2, a new potential marine bacterium producing anti-Vibrio compounds.</title>
        <authorList>
            <person name="Handayani D.P."/>
            <person name="Isnansetyo A."/>
            <person name="Istiqomah I."/>
            <person name="Jumina J."/>
        </authorList>
    </citation>
    <scope>NUCLEOTIDE SEQUENCE</scope>
    <source>
        <strain evidence="2">STKMTI.2</strain>
        <plasmid evidence="2">unnamed4</plasmid>
    </source>
</reference>
<dbReference type="AlphaFoldDB" id="A0A975DKV0"/>
<keyword evidence="1" id="KW-0812">Transmembrane</keyword>
<dbReference type="KEGG" id="pxi:J5O05_17630"/>
<keyword evidence="3" id="KW-1185">Reference proteome</keyword>
<name>A0A975DKV0_9GAMM</name>
<dbReference type="Proteomes" id="UP000664904">
    <property type="component" value="Plasmid unnamed4"/>
</dbReference>
<evidence type="ECO:0000313" key="3">
    <source>
        <dbReference type="Proteomes" id="UP000664904"/>
    </source>
</evidence>
<sequence length="187" mass="21374">MTKKSSRNTNIFALDVPPGQINGNLRTAPVVALFLNPGFEDEDEQVFEKEDCRILLFEQIIGESDFPLWFNRWRKWFLQRVKLDGMTDEKIGKNVSIFNVCSYASRDAKRLKPSILNSLPSSQAAFYIPLAVNNFEIIKNSIWFSLLPVAVGVLYLVLAKTYWFKIPFMGVLISLACFVISAWIINT</sequence>
<accession>A0A975DKV0</accession>
<proteinExistence type="predicted"/>
<feature type="transmembrane region" description="Helical" evidence="1">
    <location>
        <begin position="166"/>
        <end position="185"/>
    </location>
</feature>
<feature type="transmembrane region" description="Helical" evidence="1">
    <location>
        <begin position="141"/>
        <end position="159"/>
    </location>
</feature>